<proteinExistence type="predicted"/>
<protein>
    <submittedName>
        <fullName evidence="1">Uncharacterized protein</fullName>
    </submittedName>
</protein>
<organism evidence="1 2">
    <name type="scientific">Diphasiastrum complanatum</name>
    <name type="common">Issler's clubmoss</name>
    <name type="synonym">Lycopodium complanatum</name>
    <dbReference type="NCBI Taxonomy" id="34168"/>
    <lineage>
        <taxon>Eukaryota</taxon>
        <taxon>Viridiplantae</taxon>
        <taxon>Streptophyta</taxon>
        <taxon>Embryophyta</taxon>
        <taxon>Tracheophyta</taxon>
        <taxon>Lycopodiopsida</taxon>
        <taxon>Lycopodiales</taxon>
        <taxon>Lycopodiaceae</taxon>
        <taxon>Lycopodioideae</taxon>
        <taxon>Diphasiastrum</taxon>
    </lineage>
</organism>
<dbReference type="Proteomes" id="UP001162992">
    <property type="component" value="Chromosome 16"/>
</dbReference>
<accession>A0ACC2BBZ6</accession>
<evidence type="ECO:0000313" key="1">
    <source>
        <dbReference type="EMBL" id="KAJ7527299.1"/>
    </source>
</evidence>
<gene>
    <name evidence="1" type="ORF">O6H91_16G047500</name>
</gene>
<reference evidence="2" key="1">
    <citation type="journal article" date="2024" name="Proc. Natl. Acad. Sci. U.S.A.">
        <title>Extraordinary preservation of gene collinearity over three hundred million years revealed in homosporous lycophytes.</title>
        <authorList>
            <person name="Li C."/>
            <person name="Wickell D."/>
            <person name="Kuo L.Y."/>
            <person name="Chen X."/>
            <person name="Nie B."/>
            <person name="Liao X."/>
            <person name="Peng D."/>
            <person name="Ji J."/>
            <person name="Jenkins J."/>
            <person name="Williams M."/>
            <person name="Shu S."/>
            <person name="Plott C."/>
            <person name="Barry K."/>
            <person name="Rajasekar S."/>
            <person name="Grimwood J."/>
            <person name="Han X."/>
            <person name="Sun S."/>
            <person name="Hou Z."/>
            <person name="He W."/>
            <person name="Dai G."/>
            <person name="Sun C."/>
            <person name="Schmutz J."/>
            <person name="Leebens-Mack J.H."/>
            <person name="Li F.W."/>
            <person name="Wang L."/>
        </authorList>
    </citation>
    <scope>NUCLEOTIDE SEQUENCE [LARGE SCALE GENOMIC DNA]</scope>
    <source>
        <strain evidence="2">cv. PW_Plant_1</strain>
    </source>
</reference>
<name>A0ACC2BBZ6_DIPCM</name>
<keyword evidence="2" id="KW-1185">Reference proteome</keyword>
<sequence>MGGGGDWFYPGIEPFQFVNEKGRNFYGSQTGAFWQDADSRFTRKPVYTPDAPSYGRNRALAGGEANRRWNETRFSNIGKPEVTSIHVQDGNAESPKSGNVEGKKLHPPQDLEGRVSGQGKGILEGVNAVRSVEKLKKFVPVIVSQNSAASDGACGAMMSDNVAAALIQSHFRGYMVRRTVPLNSLRLISSVMSKLRKLKAQISTDEYMDELRADSKERLKLSETIMSLLLRLDALQGVHFTVREIRKAAVREAMALQETVDSLLKHGIFENLQNSKLSPTVGFNRSVNGSDTEKHLEAAPVTNLVSVSENIEGIIGSNVPVEIIQSPHEENETRHLGQGTNHYMTSDEILKIDERYSDDRRGMATPSHTTEDHTSVATEFPRFTLGDDAMEHEDAELSCKNGATSLAPSERGIICYDQNMKEKGSVLQKNCARKVGSTLGEDLQRSCCHENLRSIICFDYENDQFRNDAEEGEQHLDDVDRKPLLQDLISQETAWDVSANSCVESDSDILHLLQNANEELKSTLKRCQMTNDSQTTLIRDLRERLLLLERQLEEKSKTATKSSSKWKKRSSRRGRFSERRLLRNRNAFKHWHDYWIEDENYDVAAGDDRQDISD</sequence>
<dbReference type="EMBL" id="CM055107">
    <property type="protein sequence ID" value="KAJ7527299.1"/>
    <property type="molecule type" value="Genomic_DNA"/>
</dbReference>
<evidence type="ECO:0000313" key="2">
    <source>
        <dbReference type="Proteomes" id="UP001162992"/>
    </source>
</evidence>
<comment type="caution">
    <text evidence="1">The sequence shown here is derived from an EMBL/GenBank/DDBJ whole genome shotgun (WGS) entry which is preliminary data.</text>
</comment>